<keyword evidence="8 13" id="KW-0862">Zinc</keyword>
<dbReference type="GO" id="GO:0003989">
    <property type="term" value="F:acetyl-CoA carboxylase activity"/>
    <property type="evidence" value="ECO:0007669"/>
    <property type="project" value="InterPro"/>
</dbReference>
<dbReference type="InterPro" id="IPR011762">
    <property type="entry name" value="COA_CT_N"/>
</dbReference>
<keyword evidence="11 13" id="KW-0275">Fatty acid biosynthesis</keyword>
<keyword evidence="5 13" id="KW-0547">Nucleotide-binding</keyword>
<keyword evidence="4 13" id="KW-0479">Metal-binding</keyword>
<keyword evidence="10 13" id="KW-0443">Lipid metabolism</keyword>
<protein>
    <recommendedName>
        <fullName evidence="13">Acetyl-coenzyme A carboxylase carboxyl transferase subunit beta</fullName>
        <shortName evidence="13">ACCase subunit beta</shortName>
        <shortName evidence="13">Acetyl-CoA carboxylase carboxyltransferase subunit beta</shortName>
        <ecNumber evidence="13">2.1.3.15</ecNumber>
    </recommendedName>
</protein>
<dbReference type="PANTHER" id="PTHR42995">
    <property type="entry name" value="ACETYL-COENZYME A CARBOXYLASE CARBOXYL TRANSFERASE SUBUNIT BETA, CHLOROPLASTIC"/>
    <property type="match status" value="1"/>
</dbReference>
<evidence type="ECO:0000256" key="12">
    <source>
        <dbReference type="ARBA" id="ARBA00025280"/>
    </source>
</evidence>
<dbReference type="AlphaFoldDB" id="A0AAP3XSN4"/>
<organism evidence="16 17">
    <name type="scientific">Marinimicrococcus flavescens</name>
    <dbReference type="NCBI Taxonomy" id="3031815"/>
    <lineage>
        <taxon>Bacteria</taxon>
        <taxon>Pseudomonadati</taxon>
        <taxon>Pseudomonadota</taxon>
        <taxon>Alphaproteobacteria</taxon>
        <taxon>Geminicoccales</taxon>
        <taxon>Geminicoccaceae</taxon>
        <taxon>Marinimicrococcus</taxon>
    </lineage>
</organism>
<dbReference type="Pfam" id="PF17848">
    <property type="entry name" value="Zn_ribbon_ACC"/>
    <property type="match status" value="1"/>
</dbReference>
<reference evidence="16 17" key="1">
    <citation type="submission" date="2023-03" db="EMBL/GenBank/DDBJ databases">
        <title>YIM 152171 draft genome.</title>
        <authorList>
            <person name="Yang Z."/>
        </authorList>
    </citation>
    <scope>NUCLEOTIDE SEQUENCE [LARGE SCALE GENOMIC DNA]</scope>
    <source>
        <strain evidence="16 17">YIM 152171</strain>
    </source>
</reference>
<dbReference type="GO" id="GO:2001295">
    <property type="term" value="P:malonyl-CoA biosynthetic process"/>
    <property type="evidence" value="ECO:0007669"/>
    <property type="project" value="UniProtKB-UniRule"/>
</dbReference>
<comment type="cofactor">
    <cofactor evidence="13">
        <name>Zn(2+)</name>
        <dbReference type="ChEBI" id="CHEBI:29105"/>
    </cofactor>
    <text evidence="13">Binds 1 zinc ion per subunit.</text>
</comment>
<feature type="region of interest" description="Disordered" evidence="14">
    <location>
        <begin position="295"/>
        <end position="318"/>
    </location>
</feature>
<dbReference type="GO" id="GO:0006633">
    <property type="term" value="P:fatty acid biosynthetic process"/>
    <property type="evidence" value="ECO:0007669"/>
    <property type="project" value="UniProtKB-KW"/>
</dbReference>
<dbReference type="InterPro" id="IPR041010">
    <property type="entry name" value="Znf-ACC"/>
</dbReference>
<proteinExistence type="inferred from homology"/>
<keyword evidence="17" id="KW-1185">Reference proteome</keyword>
<dbReference type="RefSeq" id="WP_327789675.1">
    <property type="nucleotide sequence ID" value="NZ_JARGEQ010000126.1"/>
</dbReference>
<comment type="catalytic activity">
    <reaction evidence="13">
        <text>N(6)-carboxybiotinyl-L-lysyl-[protein] + acetyl-CoA = N(6)-biotinyl-L-lysyl-[protein] + malonyl-CoA</text>
        <dbReference type="Rhea" id="RHEA:54728"/>
        <dbReference type="Rhea" id="RHEA-COMP:10505"/>
        <dbReference type="Rhea" id="RHEA-COMP:10506"/>
        <dbReference type="ChEBI" id="CHEBI:57288"/>
        <dbReference type="ChEBI" id="CHEBI:57384"/>
        <dbReference type="ChEBI" id="CHEBI:83144"/>
        <dbReference type="ChEBI" id="CHEBI:83145"/>
        <dbReference type="EC" id="2.1.3.15"/>
    </reaction>
</comment>
<evidence type="ECO:0000256" key="1">
    <source>
        <dbReference type="ARBA" id="ARBA00004496"/>
    </source>
</evidence>
<evidence type="ECO:0000256" key="7">
    <source>
        <dbReference type="ARBA" id="ARBA00022832"/>
    </source>
</evidence>
<keyword evidence="2 13" id="KW-0444">Lipid biosynthesis</keyword>
<dbReference type="HAMAP" id="MF_01395">
    <property type="entry name" value="AcetylCoA_CT_beta"/>
    <property type="match status" value="1"/>
</dbReference>
<evidence type="ECO:0000256" key="10">
    <source>
        <dbReference type="ARBA" id="ARBA00023098"/>
    </source>
</evidence>
<sequence>MNWLSNYVRPRIRALVGQSKPEVPENLWHQCASCERMVFHRDLEANQQVCPRCDHHLRVGPDYRFRSLLDEGWTRIEMPKAPADPLKFRDLKRYGDRLKEAQARTKVQDALEAASGAIDGMPTVLAVMNFEFMAGSMGAALGEGFVTAARRAVAEKAAFIVVTSSGGARMQEGAISLMQMARTTIAVEEVKEAGLPYIVILTDPTTGGVTASFAMVGDVHIAEPGAVIGFAGARVIEQTIREKLPQGFQRAEYLRDHGMVDMVVHRFEMRATLARLLGLLLRPVPVVEETAVIDPPAEAEAVEETVPAEKAPHDEPQQ</sequence>
<keyword evidence="9 13" id="KW-0067">ATP-binding</keyword>
<evidence type="ECO:0000256" key="3">
    <source>
        <dbReference type="ARBA" id="ARBA00022679"/>
    </source>
</evidence>
<evidence type="ECO:0000313" key="17">
    <source>
        <dbReference type="Proteomes" id="UP001301140"/>
    </source>
</evidence>
<dbReference type="InterPro" id="IPR029045">
    <property type="entry name" value="ClpP/crotonase-like_dom_sf"/>
</dbReference>
<dbReference type="NCBIfam" id="TIGR00515">
    <property type="entry name" value="accD"/>
    <property type="match status" value="1"/>
</dbReference>
<dbReference type="GO" id="GO:0005524">
    <property type="term" value="F:ATP binding"/>
    <property type="evidence" value="ECO:0007669"/>
    <property type="project" value="UniProtKB-KW"/>
</dbReference>
<evidence type="ECO:0000256" key="13">
    <source>
        <dbReference type="HAMAP-Rule" id="MF_01395"/>
    </source>
</evidence>
<feature type="binding site" evidence="13">
    <location>
        <position position="34"/>
    </location>
    <ligand>
        <name>Zn(2+)</name>
        <dbReference type="ChEBI" id="CHEBI:29105"/>
    </ligand>
</feature>
<comment type="pathway">
    <text evidence="13">Lipid metabolism; malonyl-CoA biosynthesis; malonyl-CoA from acetyl-CoA: step 1/1.</text>
</comment>
<dbReference type="EC" id="2.1.3.15" evidence="13"/>
<dbReference type="PRINTS" id="PR01070">
    <property type="entry name" value="ACCCTRFRASEB"/>
</dbReference>
<feature type="binding site" evidence="13">
    <location>
        <position position="50"/>
    </location>
    <ligand>
        <name>Zn(2+)</name>
        <dbReference type="ChEBI" id="CHEBI:29105"/>
    </ligand>
</feature>
<keyword evidence="6 13" id="KW-0863">Zinc-finger</keyword>
<comment type="similarity">
    <text evidence="13">Belongs to the AccD/PCCB family.</text>
</comment>
<dbReference type="GO" id="GO:0009329">
    <property type="term" value="C:acetate CoA-transferase complex"/>
    <property type="evidence" value="ECO:0007669"/>
    <property type="project" value="TreeGrafter"/>
</dbReference>
<evidence type="ECO:0000259" key="15">
    <source>
        <dbReference type="PROSITE" id="PS50980"/>
    </source>
</evidence>
<comment type="function">
    <text evidence="12 13">Component of the acetyl coenzyme A carboxylase (ACC) complex. Biotin carboxylase (BC) catalyzes the carboxylation of biotin on its carrier protein (BCCP) and then the CO(2) group is transferred by the transcarboxylase to acetyl-CoA to form malonyl-CoA.</text>
</comment>
<dbReference type="Pfam" id="PF01039">
    <property type="entry name" value="Carboxyl_trans"/>
    <property type="match status" value="1"/>
</dbReference>
<comment type="caution">
    <text evidence="16">The sequence shown here is derived from an EMBL/GenBank/DDBJ whole genome shotgun (WGS) entry which is preliminary data.</text>
</comment>
<evidence type="ECO:0000256" key="5">
    <source>
        <dbReference type="ARBA" id="ARBA00022741"/>
    </source>
</evidence>
<feature type="binding site" evidence="13">
    <location>
        <position position="31"/>
    </location>
    <ligand>
        <name>Zn(2+)</name>
        <dbReference type="ChEBI" id="CHEBI:29105"/>
    </ligand>
</feature>
<feature type="binding site" evidence="13">
    <location>
        <position position="53"/>
    </location>
    <ligand>
        <name>Zn(2+)</name>
        <dbReference type="ChEBI" id="CHEBI:29105"/>
    </ligand>
</feature>
<feature type="zinc finger region" description="C4-type" evidence="13">
    <location>
        <begin position="31"/>
        <end position="53"/>
    </location>
</feature>
<dbReference type="Proteomes" id="UP001301140">
    <property type="component" value="Unassembled WGS sequence"/>
</dbReference>
<evidence type="ECO:0000256" key="14">
    <source>
        <dbReference type="SAM" id="MobiDB-lite"/>
    </source>
</evidence>
<name>A0AAP3XSN4_9PROT</name>
<gene>
    <name evidence="13 16" type="primary">accD</name>
    <name evidence="16" type="ORF">PZ740_12795</name>
</gene>
<dbReference type="PANTHER" id="PTHR42995:SF5">
    <property type="entry name" value="ACETYL-COENZYME A CARBOXYLASE CARBOXYL TRANSFERASE SUBUNIT BETA, CHLOROPLASTIC"/>
    <property type="match status" value="1"/>
</dbReference>
<comment type="subunit">
    <text evidence="13">Acetyl-CoA carboxylase is a heterohexamer composed of biotin carboxyl carrier protein (AccB), biotin carboxylase (AccC) and two subunits each of ACCase subunit alpha (AccA) and ACCase subunit beta (AccD).</text>
</comment>
<feature type="domain" description="CoA carboxyltransferase N-terminal" evidence="15">
    <location>
        <begin position="27"/>
        <end position="295"/>
    </location>
</feature>
<feature type="compositionally biased region" description="Low complexity" evidence="14">
    <location>
        <begin position="295"/>
        <end position="309"/>
    </location>
</feature>
<dbReference type="PROSITE" id="PS50980">
    <property type="entry name" value="COA_CT_NTER"/>
    <property type="match status" value="1"/>
</dbReference>
<accession>A0AAP3XSN4</accession>
<dbReference type="EMBL" id="JARGEQ010000126">
    <property type="protein sequence ID" value="MDF1587256.1"/>
    <property type="molecule type" value="Genomic_DNA"/>
</dbReference>
<dbReference type="InterPro" id="IPR000438">
    <property type="entry name" value="Acetyl_CoA_COase_Trfase_b_su"/>
</dbReference>
<dbReference type="InterPro" id="IPR034733">
    <property type="entry name" value="AcCoA_carboxyl_beta"/>
</dbReference>
<evidence type="ECO:0000256" key="11">
    <source>
        <dbReference type="ARBA" id="ARBA00023160"/>
    </source>
</evidence>
<comment type="subcellular location">
    <subcellularLocation>
        <location evidence="1 13">Cytoplasm</location>
    </subcellularLocation>
</comment>
<dbReference type="GO" id="GO:0008270">
    <property type="term" value="F:zinc ion binding"/>
    <property type="evidence" value="ECO:0007669"/>
    <property type="project" value="UniProtKB-UniRule"/>
</dbReference>
<dbReference type="SUPFAM" id="SSF52096">
    <property type="entry name" value="ClpP/crotonase"/>
    <property type="match status" value="1"/>
</dbReference>
<keyword evidence="7 13" id="KW-0276">Fatty acid metabolism</keyword>
<keyword evidence="16" id="KW-0436">Ligase</keyword>
<evidence type="ECO:0000256" key="9">
    <source>
        <dbReference type="ARBA" id="ARBA00022840"/>
    </source>
</evidence>
<dbReference type="GO" id="GO:0016743">
    <property type="term" value="F:carboxyl- or carbamoyltransferase activity"/>
    <property type="evidence" value="ECO:0007669"/>
    <property type="project" value="UniProtKB-UniRule"/>
</dbReference>
<keyword evidence="13" id="KW-0963">Cytoplasm</keyword>
<evidence type="ECO:0000313" key="16">
    <source>
        <dbReference type="EMBL" id="MDF1587256.1"/>
    </source>
</evidence>
<dbReference type="Gene3D" id="3.90.226.10">
    <property type="entry name" value="2-enoyl-CoA Hydratase, Chain A, domain 1"/>
    <property type="match status" value="1"/>
</dbReference>
<evidence type="ECO:0000256" key="2">
    <source>
        <dbReference type="ARBA" id="ARBA00022516"/>
    </source>
</evidence>
<keyword evidence="3 13" id="KW-0808">Transferase</keyword>
<evidence type="ECO:0000256" key="8">
    <source>
        <dbReference type="ARBA" id="ARBA00022833"/>
    </source>
</evidence>
<evidence type="ECO:0000256" key="6">
    <source>
        <dbReference type="ARBA" id="ARBA00022771"/>
    </source>
</evidence>
<evidence type="ECO:0000256" key="4">
    <source>
        <dbReference type="ARBA" id="ARBA00022723"/>
    </source>
</evidence>